<dbReference type="EMBL" id="WHOS01000023">
    <property type="protein sequence ID" value="NUB01236.1"/>
    <property type="molecule type" value="Genomic_DNA"/>
</dbReference>
<evidence type="ECO:0000313" key="2">
    <source>
        <dbReference type="EMBL" id="NUB01236.1"/>
    </source>
</evidence>
<evidence type="ECO:0000313" key="3">
    <source>
        <dbReference type="Proteomes" id="UP000605086"/>
    </source>
</evidence>
<keyword evidence="1" id="KW-0472">Membrane</keyword>
<dbReference type="Proteomes" id="UP000605086">
    <property type="component" value="Unassembled WGS sequence"/>
</dbReference>
<organism evidence="2 3">
    <name type="scientific">Azospirillum melinis</name>
    <dbReference type="NCBI Taxonomy" id="328839"/>
    <lineage>
        <taxon>Bacteria</taxon>
        <taxon>Pseudomonadati</taxon>
        <taxon>Pseudomonadota</taxon>
        <taxon>Alphaproteobacteria</taxon>
        <taxon>Rhodospirillales</taxon>
        <taxon>Azospirillaceae</taxon>
        <taxon>Azospirillum</taxon>
    </lineage>
</organism>
<sequence>MAYLVESTVFWRKIGMTARSYTFTVNDVDFEFSVTSGTVLGTDQRSDTKVWGGGGTVIVDGTGGGRTNINSQIDVVRDLWLRDDNGQEHHFRFNQDIPLREGHHVHCIFLSGRDLNENKKFSAAYSVFDSSVNKCWHLNGVAEAVKMPNYVSINDWLVGCALLLVYGVGVLVLGALIYLRLSGRKSTDGAKRAQLDVLSEIKGHHQKLIDDLYATQQKQEPNVAVAFS</sequence>
<protein>
    <submittedName>
        <fullName evidence="2">Uncharacterized protein</fullName>
    </submittedName>
</protein>
<reference evidence="2 3" key="1">
    <citation type="submission" date="2019-10" db="EMBL/GenBank/DDBJ databases">
        <title>Genome sequence of Azospirillum melinis.</title>
        <authorList>
            <person name="Ambrosini A."/>
            <person name="Sant'Anna F.H."/>
            <person name="Cassan F.D."/>
            <person name="Souza E.M."/>
            <person name="Passaglia L.M.P."/>
        </authorList>
    </citation>
    <scope>NUCLEOTIDE SEQUENCE [LARGE SCALE GENOMIC DNA]</scope>
    <source>
        <strain evidence="2 3">TMCY0552</strain>
    </source>
</reference>
<feature type="transmembrane region" description="Helical" evidence="1">
    <location>
        <begin position="156"/>
        <end position="179"/>
    </location>
</feature>
<evidence type="ECO:0000256" key="1">
    <source>
        <dbReference type="SAM" id="Phobius"/>
    </source>
</evidence>
<accession>A0ABX2KEN5</accession>
<keyword evidence="1" id="KW-0812">Transmembrane</keyword>
<name>A0ABX2KEN5_9PROT</name>
<gene>
    <name evidence="2" type="ORF">GBZ48_18375</name>
</gene>
<comment type="caution">
    <text evidence="2">The sequence shown here is derived from an EMBL/GenBank/DDBJ whole genome shotgun (WGS) entry which is preliminary data.</text>
</comment>
<keyword evidence="1" id="KW-1133">Transmembrane helix</keyword>
<proteinExistence type="predicted"/>
<keyword evidence="3" id="KW-1185">Reference proteome</keyword>
<dbReference type="RefSeq" id="WP_174472316.1">
    <property type="nucleotide sequence ID" value="NZ_JAGINN010000023.1"/>
</dbReference>